<dbReference type="EMBL" id="JAHXZJ010000001">
    <property type="protein sequence ID" value="KAH0568029.1"/>
    <property type="molecule type" value="Genomic_DNA"/>
</dbReference>
<reference evidence="1 2" key="1">
    <citation type="journal article" date="2021" name="J. Hered.">
        <title>A chromosome-level genome assembly of the parasitoid wasp, Cotesia glomerata (Hymenoptera: Braconidae).</title>
        <authorList>
            <person name="Pinto B.J."/>
            <person name="Weis J.J."/>
            <person name="Gamble T."/>
            <person name="Ode P.J."/>
            <person name="Paul R."/>
            <person name="Zaspel J.M."/>
        </authorList>
    </citation>
    <scope>NUCLEOTIDE SEQUENCE [LARGE SCALE GENOMIC DNA]</scope>
    <source>
        <strain evidence="1">CgM1</strain>
    </source>
</reference>
<protein>
    <submittedName>
        <fullName evidence="1">Uncharacterized protein</fullName>
    </submittedName>
</protein>
<sequence length="68" mass="7323">MQASKKVAPKASKRLFKKAKELNLGQSFAINLADVLATMKAILAMHTVLVTPSHSESLRNGGPILGHR</sequence>
<evidence type="ECO:0000313" key="1">
    <source>
        <dbReference type="EMBL" id="KAH0568029.1"/>
    </source>
</evidence>
<proteinExistence type="predicted"/>
<dbReference type="AlphaFoldDB" id="A0AAV7J9Y7"/>
<evidence type="ECO:0000313" key="2">
    <source>
        <dbReference type="Proteomes" id="UP000826195"/>
    </source>
</evidence>
<comment type="caution">
    <text evidence="1">The sequence shown here is derived from an EMBL/GenBank/DDBJ whole genome shotgun (WGS) entry which is preliminary data.</text>
</comment>
<name>A0AAV7J9Y7_COTGL</name>
<keyword evidence="2" id="KW-1185">Reference proteome</keyword>
<dbReference type="Proteomes" id="UP000826195">
    <property type="component" value="Unassembled WGS sequence"/>
</dbReference>
<accession>A0AAV7J9Y7</accession>
<gene>
    <name evidence="1" type="ORF">KQX54_017815</name>
</gene>
<organism evidence="1 2">
    <name type="scientific">Cotesia glomerata</name>
    <name type="common">Lepidopteran parasitic wasp</name>
    <name type="synonym">Apanteles glomeratus</name>
    <dbReference type="NCBI Taxonomy" id="32391"/>
    <lineage>
        <taxon>Eukaryota</taxon>
        <taxon>Metazoa</taxon>
        <taxon>Ecdysozoa</taxon>
        <taxon>Arthropoda</taxon>
        <taxon>Hexapoda</taxon>
        <taxon>Insecta</taxon>
        <taxon>Pterygota</taxon>
        <taxon>Neoptera</taxon>
        <taxon>Endopterygota</taxon>
        <taxon>Hymenoptera</taxon>
        <taxon>Apocrita</taxon>
        <taxon>Ichneumonoidea</taxon>
        <taxon>Braconidae</taxon>
        <taxon>Microgastrinae</taxon>
        <taxon>Cotesia</taxon>
    </lineage>
</organism>